<evidence type="ECO:0000313" key="7">
    <source>
        <dbReference type="EMBL" id="RJL20164.1"/>
    </source>
</evidence>
<dbReference type="PANTHER" id="PTHR34218:SF4">
    <property type="entry name" value="ACYL-HOMOSERINE LACTONE ACYLASE QUIP"/>
    <property type="match status" value="1"/>
</dbReference>
<dbReference type="InterPro" id="IPR002692">
    <property type="entry name" value="S45"/>
</dbReference>
<keyword evidence="2" id="KW-0378">Hydrolase</keyword>
<evidence type="ECO:0000256" key="4">
    <source>
        <dbReference type="PIRSR" id="PIRSR001227-1"/>
    </source>
</evidence>
<dbReference type="OrthoDB" id="9759796at2"/>
<dbReference type="Gene3D" id="1.10.1400.10">
    <property type="match status" value="1"/>
</dbReference>
<protein>
    <submittedName>
        <fullName evidence="7">Penicillin acylase family protein</fullName>
    </submittedName>
</protein>
<feature type="chain" id="PRO_5017452826" evidence="6">
    <location>
        <begin position="26"/>
        <end position="790"/>
    </location>
</feature>
<sequence>MALRRTAAALVAAVLALTPAVPGEADQDPARGSAREVREVEVPGLREPVRLVVDRWGVPHLYARNTDDVFLAQGYNAARDRLFQLDLWRRRGLGLLSAAFGPRFAEKDRAARLLLYRGDMRREWAAYGPGTQRAVTAFVRGVNAYVDWVNAHPEALPPEFRRLGHRPDRWRPEDVVRIRSHGLVLNAYAEALRASAMCVGGRPAARALVRLEPEHEPRVPDGLDPCDVPADVLDTYLLGTTPVAFDGVTVRPAPSPASGGSNAWAVAPSRSATGRPILAGDPHRATPAPALRYVAHLSAPGLDVIGAGEPALPGISMGHNGRAAFALTVFGADQEDLQVYRLHPDDSGRYLYRGRWVPFTTVREELPVAGEAARQVTLTFSRHGPVLKVDETRKLAYGLRTAWSEPGTAPYLVGLDAMTAKSFAEFAAKARRWAAPPENLVYADTSGAIGWVPGALVPRRPRHDGLLPVPGDGRYEWAGFHDGAELPRVSDPESGFVASANEYNMPPGHPVRVGYEWEAAARRDRIADVLSGSARHTPAGMARLQRDQVDGYARRIVAVLRDIQAGDDPETAAALRHLRGYDGTASADSPGAALFEPWLSGHLAPAFLSELVSPAVAARVPRADVRQVIDALERPDRWFGAGGAEARDRLVRRTLRAAYLEVRGRLGDDPAAWRWGDLHHALFPHALGRHVGPFPRGGSASTVDASTYLRGAYRSLIGAPYRMVLDVGRWDESTFVSAPGQSGDPASPHYSDLAAAWRSGAQVPLLYSPAAVARNTESVITLVPAAAGRG</sequence>
<keyword evidence="8" id="KW-1185">Reference proteome</keyword>
<dbReference type="InterPro" id="IPR014395">
    <property type="entry name" value="Pen/GL7ACA/AHL_acylase"/>
</dbReference>
<comment type="caution">
    <text evidence="7">The sequence shown here is derived from an EMBL/GenBank/DDBJ whole genome shotgun (WGS) entry which is preliminary data.</text>
</comment>
<proteinExistence type="inferred from homology"/>
<dbReference type="Gene3D" id="1.10.439.10">
    <property type="entry name" value="Penicillin Amidohydrolase, domain 1"/>
    <property type="match status" value="1"/>
</dbReference>
<comment type="cofactor">
    <cofactor evidence="5">
        <name>Ca(2+)</name>
        <dbReference type="ChEBI" id="CHEBI:29108"/>
    </cofactor>
    <text evidence="5">Binds 1 Ca(2+) ion per dimer.</text>
</comment>
<dbReference type="Pfam" id="PF01804">
    <property type="entry name" value="Penicil_amidase"/>
    <property type="match status" value="1"/>
</dbReference>
<accession>A0A3A4AHS8</accession>
<organism evidence="7 8">
    <name type="scientific">Bailinhaonella thermotolerans</name>
    <dbReference type="NCBI Taxonomy" id="1070861"/>
    <lineage>
        <taxon>Bacteria</taxon>
        <taxon>Bacillati</taxon>
        <taxon>Actinomycetota</taxon>
        <taxon>Actinomycetes</taxon>
        <taxon>Streptosporangiales</taxon>
        <taxon>Streptosporangiaceae</taxon>
        <taxon>Bailinhaonella</taxon>
    </lineage>
</organism>
<dbReference type="PIRSF" id="PIRSF001227">
    <property type="entry name" value="Pen_acylase"/>
    <property type="match status" value="1"/>
</dbReference>
<name>A0A3A4AHS8_9ACTN</name>
<dbReference type="Gene3D" id="2.30.120.10">
    <property type="match status" value="1"/>
</dbReference>
<dbReference type="EMBL" id="QZEY01000033">
    <property type="protein sequence ID" value="RJL20164.1"/>
    <property type="molecule type" value="Genomic_DNA"/>
</dbReference>
<reference evidence="7 8" key="1">
    <citation type="submission" date="2018-09" db="EMBL/GenBank/DDBJ databases">
        <title>YIM 75507 draft genome.</title>
        <authorList>
            <person name="Tang S."/>
            <person name="Feng Y."/>
        </authorList>
    </citation>
    <scope>NUCLEOTIDE SEQUENCE [LARGE SCALE GENOMIC DNA]</scope>
    <source>
        <strain evidence="7 8">YIM 75507</strain>
    </source>
</reference>
<evidence type="ECO:0000313" key="8">
    <source>
        <dbReference type="Proteomes" id="UP000265768"/>
    </source>
</evidence>
<feature type="binding site" evidence="5">
    <location>
        <position position="333"/>
    </location>
    <ligand>
        <name>Ca(2+)</name>
        <dbReference type="ChEBI" id="CHEBI:29108"/>
    </ligand>
</feature>
<keyword evidence="3" id="KW-0865">Zymogen</keyword>
<dbReference type="GO" id="GO:0016811">
    <property type="term" value="F:hydrolase activity, acting on carbon-nitrogen (but not peptide) bonds, in linear amides"/>
    <property type="evidence" value="ECO:0007669"/>
    <property type="project" value="InterPro"/>
</dbReference>
<keyword evidence="5" id="KW-0106">Calcium</keyword>
<dbReference type="Proteomes" id="UP000265768">
    <property type="component" value="Unassembled WGS sequence"/>
</dbReference>
<dbReference type="InterPro" id="IPR043146">
    <property type="entry name" value="Penicillin_amidase_N_B-knob"/>
</dbReference>
<evidence type="ECO:0000256" key="2">
    <source>
        <dbReference type="ARBA" id="ARBA00022801"/>
    </source>
</evidence>
<dbReference type="InterPro" id="IPR043147">
    <property type="entry name" value="Penicillin_amidase_A-knob"/>
</dbReference>
<dbReference type="GO" id="GO:0017000">
    <property type="term" value="P:antibiotic biosynthetic process"/>
    <property type="evidence" value="ECO:0007669"/>
    <property type="project" value="InterPro"/>
</dbReference>
<dbReference type="CDD" id="cd03747">
    <property type="entry name" value="Ntn_PGA_like"/>
    <property type="match status" value="1"/>
</dbReference>
<dbReference type="AlphaFoldDB" id="A0A3A4AHS8"/>
<dbReference type="SUPFAM" id="SSF56235">
    <property type="entry name" value="N-terminal nucleophile aminohydrolases (Ntn hydrolases)"/>
    <property type="match status" value="1"/>
</dbReference>
<dbReference type="InterPro" id="IPR029055">
    <property type="entry name" value="Ntn_hydrolases_N"/>
</dbReference>
<dbReference type="Gene3D" id="3.60.20.10">
    <property type="entry name" value="Glutamine Phosphoribosylpyrophosphate, subunit 1, domain 1"/>
    <property type="match status" value="1"/>
</dbReference>
<evidence type="ECO:0000256" key="6">
    <source>
        <dbReference type="SAM" id="SignalP"/>
    </source>
</evidence>
<dbReference type="GO" id="GO:0046872">
    <property type="term" value="F:metal ion binding"/>
    <property type="evidence" value="ECO:0007669"/>
    <property type="project" value="UniProtKB-KW"/>
</dbReference>
<evidence type="ECO:0000256" key="5">
    <source>
        <dbReference type="PIRSR" id="PIRSR001227-2"/>
    </source>
</evidence>
<dbReference type="PANTHER" id="PTHR34218">
    <property type="entry name" value="PEPTIDASE S45 PENICILLIN AMIDASE"/>
    <property type="match status" value="1"/>
</dbReference>
<comment type="similarity">
    <text evidence="1">Belongs to the peptidase S45 family.</text>
</comment>
<feature type="binding site" evidence="5">
    <location>
        <position position="336"/>
    </location>
    <ligand>
        <name>Ca(2+)</name>
        <dbReference type="ChEBI" id="CHEBI:29108"/>
    </ligand>
</feature>
<gene>
    <name evidence="7" type="ORF">D5H75_39885</name>
</gene>
<feature type="active site" description="Nucleophile" evidence="4">
    <location>
        <position position="261"/>
    </location>
</feature>
<evidence type="ECO:0000256" key="3">
    <source>
        <dbReference type="ARBA" id="ARBA00023145"/>
    </source>
</evidence>
<evidence type="ECO:0000256" key="1">
    <source>
        <dbReference type="ARBA" id="ARBA00006586"/>
    </source>
</evidence>
<dbReference type="InterPro" id="IPR023343">
    <property type="entry name" value="Penicillin_amidase_dom1"/>
</dbReference>
<keyword evidence="6" id="KW-0732">Signal</keyword>
<keyword evidence="5" id="KW-0479">Metal-binding</keyword>
<feature type="signal peptide" evidence="6">
    <location>
        <begin position="1"/>
        <end position="25"/>
    </location>
</feature>